<dbReference type="AlphaFoldDB" id="M4BLH5"/>
<dbReference type="HOGENOM" id="CLU_732567_0_0_1"/>
<feature type="compositionally biased region" description="Basic and acidic residues" evidence="1">
    <location>
        <begin position="171"/>
        <end position="181"/>
    </location>
</feature>
<dbReference type="eggNOG" id="KOG4672">
    <property type="taxonomic scope" value="Eukaryota"/>
</dbReference>
<sequence length="397" mass="44499">MVKMTLNPMETYRREQKKKEVKKHRAERQKEKKEKLEAMNPVALKEQLELLERQMAVKTSTDGPSRKRKQELEDTLRAVVKRQKEIEEEEERRKKLTDASLPSPMNSIYYHPTLNPFGAPPPGKPQMFRQVLQPSGPTGLPRNPCHGQPSQHQHLERPPQRRFQDRLPLPRIERRLREPRGMARRPGKRPPLPLDPPPPGTIQVPCRPPLPSGVIPVRPPPPPPAHVQLTATISLPASSLVQQTHQEVLPPSIPMVAVAAVDGNRQEVADTDEDNVVAPYSTTEEHTVDDCRVEDEQVMDEDAAERRAQLCSLVPVALRVHRQVPVTSSSAAIVGSVPSVITRRRTVPAPRTSVLQPARSVDVAPSVPRCPTTTTTSANSSMSKEYDAFIEDMKELL</sequence>
<reference evidence="3" key="2">
    <citation type="submission" date="2015-06" db="UniProtKB">
        <authorList>
            <consortium name="EnsemblProtists"/>
        </authorList>
    </citation>
    <scope>IDENTIFICATION</scope>
    <source>
        <strain evidence="3">Emoy2</strain>
    </source>
</reference>
<name>M4BLH5_HYAAE</name>
<feature type="compositionally biased region" description="Pro residues" evidence="1">
    <location>
        <begin position="189"/>
        <end position="225"/>
    </location>
</feature>
<accession>M4BLH5</accession>
<dbReference type="Pfam" id="PF09429">
    <property type="entry name" value="Wbp11"/>
    <property type="match status" value="1"/>
</dbReference>
<feature type="domain" description="Wbp11/ELF5/Saf1 N-terminal" evidence="2">
    <location>
        <begin position="5"/>
        <end position="81"/>
    </location>
</feature>
<reference evidence="4" key="1">
    <citation type="journal article" date="2010" name="Science">
        <title>Signatures of adaptation to obligate biotrophy in the Hyaloperonospora arabidopsidis genome.</title>
        <authorList>
            <person name="Baxter L."/>
            <person name="Tripathy S."/>
            <person name="Ishaque N."/>
            <person name="Boot N."/>
            <person name="Cabral A."/>
            <person name="Kemen E."/>
            <person name="Thines M."/>
            <person name="Ah-Fong A."/>
            <person name="Anderson R."/>
            <person name="Badejoko W."/>
            <person name="Bittner-Eddy P."/>
            <person name="Boore J.L."/>
            <person name="Chibucos M.C."/>
            <person name="Coates M."/>
            <person name="Dehal P."/>
            <person name="Delehaunty K."/>
            <person name="Dong S."/>
            <person name="Downton P."/>
            <person name="Dumas B."/>
            <person name="Fabro G."/>
            <person name="Fronick C."/>
            <person name="Fuerstenberg S.I."/>
            <person name="Fulton L."/>
            <person name="Gaulin E."/>
            <person name="Govers F."/>
            <person name="Hughes L."/>
            <person name="Humphray S."/>
            <person name="Jiang R.H."/>
            <person name="Judelson H."/>
            <person name="Kamoun S."/>
            <person name="Kyung K."/>
            <person name="Meijer H."/>
            <person name="Minx P."/>
            <person name="Morris P."/>
            <person name="Nelson J."/>
            <person name="Phuntumart V."/>
            <person name="Qutob D."/>
            <person name="Rehmany A."/>
            <person name="Rougon-Cardoso A."/>
            <person name="Ryden P."/>
            <person name="Torto-Alalibo T."/>
            <person name="Studholme D."/>
            <person name="Wang Y."/>
            <person name="Win J."/>
            <person name="Wood J."/>
            <person name="Clifton S.W."/>
            <person name="Rogers J."/>
            <person name="Van den Ackerveken G."/>
            <person name="Jones J.D."/>
            <person name="McDowell J.M."/>
            <person name="Beynon J."/>
            <person name="Tyler B.M."/>
        </authorList>
    </citation>
    <scope>NUCLEOTIDE SEQUENCE [LARGE SCALE GENOMIC DNA]</scope>
    <source>
        <strain evidence="4">Emoy2</strain>
    </source>
</reference>
<feature type="compositionally biased region" description="Basic and acidic residues" evidence="1">
    <location>
        <begin position="28"/>
        <end position="37"/>
    </location>
</feature>
<evidence type="ECO:0000256" key="1">
    <source>
        <dbReference type="SAM" id="MobiDB-lite"/>
    </source>
</evidence>
<dbReference type="EnsemblProtists" id="HpaT807260">
    <property type="protein sequence ID" value="HpaP807260"/>
    <property type="gene ID" value="HpaG807260"/>
</dbReference>
<protein>
    <recommendedName>
        <fullName evidence="2">Wbp11/ELF5/Saf1 N-terminal domain-containing protein</fullName>
    </recommendedName>
</protein>
<feature type="compositionally biased region" description="Basic and acidic residues" evidence="1">
    <location>
        <begin position="153"/>
        <end position="165"/>
    </location>
</feature>
<dbReference type="VEuPathDB" id="FungiDB:HpaG807260"/>
<evidence type="ECO:0000259" key="2">
    <source>
        <dbReference type="Pfam" id="PF09429"/>
    </source>
</evidence>
<evidence type="ECO:0000313" key="3">
    <source>
        <dbReference type="EnsemblProtists" id="HpaP807260"/>
    </source>
</evidence>
<dbReference type="InterPro" id="IPR019007">
    <property type="entry name" value="Wbp11/ELF5/Saf1_N"/>
</dbReference>
<evidence type="ECO:0000313" key="4">
    <source>
        <dbReference type="Proteomes" id="UP000011713"/>
    </source>
</evidence>
<dbReference type="EMBL" id="JH598381">
    <property type="status" value="NOT_ANNOTATED_CDS"/>
    <property type="molecule type" value="Genomic_DNA"/>
</dbReference>
<feature type="region of interest" description="Disordered" evidence="1">
    <location>
        <begin position="55"/>
        <end position="74"/>
    </location>
</feature>
<proteinExistence type="predicted"/>
<keyword evidence="4" id="KW-1185">Reference proteome</keyword>
<feature type="region of interest" description="Disordered" evidence="1">
    <location>
        <begin position="82"/>
        <end position="226"/>
    </location>
</feature>
<dbReference type="Proteomes" id="UP000011713">
    <property type="component" value="Unassembled WGS sequence"/>
</dbReference>
<dbReference type="OMA" id="QRERNCE"/>
<dbReference type="STRING" id="559515.M4BLH5"/>
<feature type="region of interest" description="Disordered" evidence="1">
    <location>
        <begin position="1"/>
        <end position="39"/>
    </location>
</feature>
<dbReference type="InParanoid" id="M4BLH5"/>
<organism evidence="3 4">
    <name type="scientific">Hyaloperonospora arabidopsidis (strain Emoy2)</name>
    <name type="common">Downy mildew agent</name>
    <name type="synonym">Peronospora arabidopsidis</name>
    <dbReference type="NCBI Taxonomy" id="559515"/>
    <lineage>
        <taxon>Eukaryota</taxon>
        <taxon>Sar</taxon>
        <taxon>Stramenopiles</taxon>
        <taxon>Oomycota</taxon>
        <taxon>Peronosporomycetes</taxon>
        <taxon>Peronosporales</taxon>
        <taxon>Peronosporaceae</taxon>
        <taxon>Hyaloperonospora</taxon>
    </lineage>
</organism>
<dbReference type="GO" id="GO:0006396">
    <property type="term" value="P:RNA processing"/>
    <property type="evidence" value="ECO:0007669"/>
    <property type="project" value="InterPro"/>
</dbReference>